<dbReference type="Gene3D" id="3.40.190.290">
    <property type="match status" value="1"/>
</dbReference>
<reference evidence="5 6" key="1">
    <citation type="submission" date="2022-04" db="EMBL/GenBank/DDBJ databases">
        <title>Genome sequence of C. roseum typestrain.</title>
        <authorList>
            <person name="Poehlein A."/>
            <person name="Schoch T."/>
            <person name="Duerre P."/>
            <person name="Daniel R."/>
        </authorList>
    </citation>
    <scope>NUCLEOTIDE SEQUENCE [LARGE SCALE GENOMIC DNA]</scope>
    <source>
        <strain evidence="5 6">DSM 7320</strain>
    </source>
</reference>
<comment type="similarity">
    <text evidence="1">Belongs to the LysR transcriptional regulatory family.</text>
</comment>
<dbReference type="InterPro" id="IPR005119">
    <property type="entry name" value="LysR_subst-bd"/>
</dbReference>
<dbReference type="PANTHER" id="PTHR30419:SF8">
    <property type="entry name" value="NITROGEN ASSIMILATION TRANSCRIPTIONAL ACTIVATOR-RELATED"/>
    <property type="match status" value="1"/>
</dbReference>
<dbReference type="GO" id="GO:0003700">
    <property type="term" value="F:DNA-binding transcription factor activity"/>
    <property type="evidence" value="ECO:0007669"/>
    <property type="project" value="InterPro"/>
</dbReference>
<dbReference type="PANTHER" id="PTHR30419">
    <property type="entry name" value="HTH-TYPE TRANSCRIPTIONAL REGULATOR YBHD"/>
    <property type="match status" value="1"/>
</dbReference>
<dbReference type="RefSeq" id="WP_077835246.1">
    <property type="nucleotide sequence ID" value="NZ_CP096983.1"/>
</dbReference>
<dbReference type="GO" id="GO:0005829">
    <property type="term" value="C:cytosol"/>
    <property type="evidence" value="ECO:0007669"/>
    <property type="project" value="TreeGrafter"/>
</dbReference>
<dbReference type="CDD" id="cd05466">
    <property type="entry name" value="PBP2_LTTR_substrate"/>
    <property type="match status" value="1"/>
</dbReference>
<dbReference type="EMBL" id="CP096983">
    <property type="protein sequence ID" value="URZ10226.1"/>
    <property type="molecule type" value="Genomic_DNA"/>
</dbReference>
<sequence>MNKRELNYFLKVYENKSIKRAAEALFISSQGLSKTIKNLEAELSVQLFKRTSHGVEPTIHAHNLNRRAKIIIEEFENIKNDMLLDKKVNTTVLRVLSTFNMLKYLTLDFIQDFYTQFPNIRLDIVEYPEEPIEIMLKDEQVEIAFLSSPIDTNNFEAKFCTTHKNCLIINKNNPLSKKNHITFEDLRNIPIAVNGREFKTYKTSVNLWLKNGVTPNVLLETSEETLIHEVAKRNLGIGISLDFLAHGDKNDHIVICPVPDKSCAKDVYIVKKSGKKLSTEAKCFEKFTLEWLKNNRSLIFK</sequence>
<name>A0A1S8LST1_9CLOT</name>
<dbReference type="STRING" id="84029.CROST_04470"/>
<gene>
    <name evidence="5" type="ORF">CROST_009340</name>
</gene>
<dbReference type="SUPFAM" id="SSF53850">
    <property type="entry name" value="Periplasmic binding protein-like II"/>
    <property type="match status" value="1"/>
</dbReference>
<dbReference type="Gene3D" id="1.10.10.10">
    <property type="entry name" value="Winged helix-like DNA-binding domain superfamily/Winged helix DNA-binding domain"/>
    <property type="match status" value="1"/>
</dbReference>
<keyword evidence="6" id="KW-1185">Reference proteome</keyword>
<protein>
    <submittedName>
        <fullName evidence="5">Uncharacterized protein</fullName>
    </submittedName>
</protein>
<dbReference type="Pfam" id="PF00126">
    <property type="entry name" value="HTH_1"/>
    <property type="match status" value="1"/>
</dbReference>
<dbReference type="Proteomes" id="UP000190951">
    <property type="component" value="Chromosome"/>
</dbReference>
<keyword evidence="2" id="KW-0805">Transcription regulation</keyword>
<dbReference type="InterPro" id="IPR036388">
    <property type="entry name" value="WH-like_DNA-bd_sf"/>
</dbReference>
<evidence type="ECO:0000256" key="4">
    <source>
        <dbReference type="ARBA" id="ARBA00023163"/>
    </source>
</evidence>
<accession>A0A1S8LST1</accession>
<keyword evidence="4" id="KW-0804">Transcription</keyword>
<dbReference type="PROSITE" id="PS50931">
    <property type="entry name" value="HTH_LYSR"/>
    <property type="match status" value="1"/>
</dbReference>
<evidence type="ECO:0000256" key="3">
    <source>
        <dbReference type="ARBA" id="ARBA00023125"/>
    </source>
</evidence>
<evidence type="ECO:0000313" key="6">
    <source>
        <dbReference type="Proteomes" id="UP000190951"/>
    </source>
</evidence>
<dbReference type="InterPro" id="IPR000847">
    <property type="entry name" value="LysR_HTH_N"/>
</dbReference>
<dbReference type="SUPFAM" id="SSF46785">
    <property type="entry name" value="Winged helix' DNA-binding domain"/>
    <property type="match status" value="1"/>
</dbReference>
<evidence type="ECO:0000256" key="1">
    <source>
        <dbReference type="ARBA" id="ARBA00009437"/>
    </source>
</evidence>
<evidence type="ECO:0000313" key="5">
    <source>
        <dbReference type="EMBL" id="URZ10226.1"/>
    </source>
</evidence>
<evidence type="ECO:0000256" key="2">
    <source>
        <dbReference type="ARBA" id="ARBA00023015"/>
    </source>
</evidence>
<dbReference type="Pfam" id="PF03466">
    <property type="entry name" value="LysR_substrate"/>
    <property type="match status" value="1"/>
</dbReference>
<dbReference type="InterPro" id="IPR050950">
    <property type="entry name" value="HTH-type_LysR_regulators"/>
</dbReference>
<dbReference type="KEGG" id="crw:CROST_009340"/>
<proteinExistence type="inferred from homology"/>
<dbReference type="GO" id="GO:0003677">
    <property type="term" value="F:DNA binding"/>
    <property type="evidence" value="ECO:0007669"/>
    <property type="project" value="UniProtKB-KW"/>
</dbReference>
<dbReference type="InterPro" id="IPR036390">
    <property type="entry name" value="WH_DNA-bd_sf"/>
</dbReference>
<dbReference type="AlphaFoldDB" id="A0A1S8LST1"/>
<keyword evidence="3" id="KW-0238">DNA-binding</keyword>
<organism evidence="5 6">
    <name type="scientific">Clostridium felsineum</name>
    <dbReference type="NCBI Taxonomy" id="36839"/>
    <lineage>
        <taxon>Bacteria</taxon>
        <taxon>Bacillati</taxon>
        <taxon>Bacillota</taxon>
        <taxon>Clostridia</taxon>
        <taxon>Eubacteriales</taxon>
        <taxon>Clostridiaceae</taxon>
        <taxon>Clostridium</taxon>
    </lineage>
</organism>